<dbReference type="EMBL" id="BAAAZE010000016">
    <property type="protein sequence ID" value="GAA4034153.1"/>
    <property type="molecule type" value="Genomic_DNA"/>
</dbReference>
<gene>
    <name evidence="1" type="ORF">GCM10022212_36820</name>
</gene>
<dbReference type="PANTHER" id="PTHR46889:SF4">
    <property type="entry name" value="TRANSPOSASE INSO FOR INSERTION SEQUENCE ELEMENT IS911B-RELATED"/>
    <property type="match status" value="1"/>
</dbReference>
<keyword evidence="2" id="KW-1185">Reference proteome</keyword>
<dbReference type="SUPFAM" id="SSF53098">
    <property type="entry name" value="Ribonuclease H-like"/>
    <property type="match status" value="1"/>
</dbReference>
<dbReference type="Proteomes" id="UP001501353">
    <property type="component" value="Unassembled WGS sequence"/>
</dbReference>
<dbReference type="RefSeq" id="WP_344765651.1">
    <property type="nucleotide sequence ID" value="NZ_BAAAZE010000016.1"/>
</dbReference>
<dbReference type="InterPro" id="IPR050900">
    <property type="entry name" value="Transposase_IS3/IS150/IS904"/>
</dbReference>
<dbReference type="InterPro" id="IPR012337">
    <property type="entry name" value="RNaseH-like_sf"/>
</dbReference>
<proteinExistence type="predicted"/>
<comment type="caution">
    <text evidence="1">The sequence shown here is derived from an EMBL/GenBank/DDBJ whole genome shotgun (WGS) entry which is preliminary data.</text>
</comment>
<dbReference type="PANTHER" id="PTHR46889">
    <property type="entry name" value="TRANSPOSASE INSF FOR INSERTION SEQUENCE IS3B-RELATED"/>
    <property type="match status" value="1"/>
</dbReference>
<accession>A0ABP7U0V8</accession>
<protein>
    <recommendedName>
        <fullName evidence="3">Integrase catalytic domain-containing protein</fullName>
    </recommendedName>
</protein>
<name>A0ABP7U0V8_9BURK</name>
<evidence type="ECO:0000313" key="1">
    <source>
        <dbReference type="EMBL" id="GAA4034153.1"/>
    </source>
</evidence>
<evidence type="ECO:0000313" key="2">
    <source>
        <dbReference type="Proteomes" id="UP001501353"/>
    </source>
</evidence>
<evidence type="ECO:0008006" key="3">
    <source>
        <dbReference type="Google" id="ProtNLM"/>
    </source>
</evidence>
<reference evidence="2" key="1">
    <citation type="journal article" date="2019" name="Int. J. Syst. Evol. Microbiol.">
        <title>The Global Catalogue of Microorganisms (GCM) 10K type strain sequencing project: providing services to taxonomists for standard genome sequencing and annotation.</title>
        <authorList>
            <consortium name="The Broad Institute Genomics Platform"/>
            <consortium name="The Broad Institute Genome Sequencing Center for Infectious Disease"/>
            <person name="Wu L."/>
            <person name="Ma J."/>
        </authorList>
    </citation>
    <scope>NUCLEOTIDE SEQUENCE [LARGE SCALE GENOMIC DNA]</scope>
    <source>
        <strain evidence="2">JCM 16673</strain>
    </source>
</reference>
<organism evidence="1 2">
    <name type="scientific">Actimicrobium antarcticum</name>
    <dbReference type="NCBI Taxonomy" id="1051899"/>
    <lineage>
        <taxon>Bacteria</taxon>
        <taxon>Pseudomonadati</taxon>
        <taxon>Pseudomonadota</taxon>
        <taxon>Betaproteobacteria</taxon>
        <taxon>Burkholderiales</taxon>
        <taxon>Oxalobacteraceae</taxon>
        <taxon>Actimicrobium</taxon>
    </lineage>
</organism>
<sequence length="114" mass="13118">MLTAMENYVLQIGQYKVRNLIRKDLLKPVWMWKFIQTTDSNHELPIAASIRSRQFNSAAPNTASVADITLTRTGYGWLCLAIVLDLYARRMVAWNMVPTMQAELVWDALNMTIQ</sequence>